<name>A0ABY7S003_9FLAO</name>
<evidence type="ECO:0000313" key="1">
    <source>
        <dbReference type="EMBL" id="WCO02725.1"/>
    </source>
</evidence>
<organism evidence="1 2">
    <name type="scientific">Psychroserpens ponticola</name>
    <dbReference type="NCBI Taxonomy" id="2932268"/>
    <lineage>
        <taxon>Bacteria</taxon>
        <taxon>Pseudomonadati</taxon>
        <taxon>Bacteroidota</taxon>
        <taxon>Flavobacteriia</taxon>
        <taxon>Flavobacteriales</taxon>
        <taxon>Flavobacteriaceae</taxon>
        <taxon>Psychroserpens</taxon>
    </lineage>
</organism>
<proteinExistence type="predicted"/>
<dbReference type="RefSeq" id="WP_249995490.1">
    <property type="nucleotide sequence ID" value="NZ_CP116221.1"/>
</dbReference>
<sequence>MTSKIDQWTKLELQIYILLLCANADSEETDLEIEMITSKVDTDTFNKIYNEFKADTEDEQLEKIDDNIHQHEYTNMELAKFRQEAHHIFFSDGKFMQMEQNLNRILDNILY</sequence>
<keyword evidence="2" id="KW-1185">Reference proteome</keyword>
<dbReference type="EMBL" id="CP116221">
    <property type="protein sequence ID" value="WCO02725.1"/>
    <property type="molecule type" value="Genomic_DNA"/>
</dbReference>
<reference evidence="1 2" key="1">
    <citation type="submission" date="2023-01" db="EMBL/GenBank/DDBJ databases">
        <title>Psychroserpens ponticola sp. nov., isolated from seawater.</title>
        <authorList>
            <person name="Kristyanto S."/>
            <person name="Jung J."/>
            <person name="Kim J.M."/>
            <person name="Jeon C.O."/>
        </authorList>
    </citation>
    <scope>NUCLEOTIDE SEQUENCE [LARGE SCALE GENOMIC DNA]</scope>
    <source>
        <strain evidence="1 2">MSW6</strain>
    </source>
</reference>
<evidence type="ECO:0008006" key="3">
    <source>
        <dbReference type="Google" id="ProtNLM"/>
    </source>
</evidence>
<protein>
    <recommendedName>
        <fullName evidence="3">TerB family tellurite resistance protein</fullName>
    </recommendedName>
</protein>
<gene>
    <name evidence="1" type="ORF">MUN68_004320</name>
</gene>
<evidence type="ECO:0000313" key="2">
    <source>
        <dbReference type="Proteomes" id="UP001202717"/>
    </source>
</evidence>
<accession>A0ABY7S003</accession>
<dbReference type="Proteomes" id="UP001202717">
    <property type="component" value="Chromosome"/>
</dbReference>